<sequence length="260" mass="29275">MPSTAPRLYDPRDPSTFPISSTTPTAPRLYDPRDPSTFLTPHSTTLSSARSPGSFMTARSPLGVPSYTHAAPTITSVAPAVAAVLQPDAEPLYVATNPFSRTSSSESLSQQTAHLPSPNTTGNVNRFRHWHSWSRRLKNWTPLTFAFVVIRTLSQTYLLLLLCLPSLYLSRVSRLFEDANLSLPDIQRMAVINSDQFSVISWTPEATDLPPRLRRFNTVDFLIMHWLILHISHNALDFGWNHVGRREYARFYAFSLCIAF</sequence>
<keyword evidence="3" id="KW-1185">Reference proteome</keyword>
<proteinExistence type="predicted"/>
<dbReference type="Proteomes" id="UP001215598">
    <property type="component" value="Unassembled WGS sequence"/>
</dbReference>
<feature type="compositionally biased region" description="Polar residues" evidence="1">
    <location>
        <begin position="37"/>
        <end position="51"/>
    </location>
</feature>
<reference evidence="2" key="1">
    <citation type="submission" date="2023-03" db="EMBL/GenBank/DDBJ databases">
        <title>Massive genome expansion in bonnet fungi (Mycena s.s.) driven by repeated elements and novel gene families across ecological guilds.</title>
        <authorList>
            <consortium name="Lawrence Berkeley National Laboratory"/>
            <person name="Harder C.B."/>
            <person name="Miyauchi S."/>
            <person name="Viragh M."/>
            <person name="Kuo A."/>
            <person name="Thoen E."/>
            <person name="Andreopoulos B."/>
            <person name="Lu D."/>
            <person name="Skrede I."/>
            <person name="Drula E."/>
            <person name="Henrissat B."/>
            <person name="Morin E."/>
            <person name="Kohler A."/>
            <person name="Barry K."/>
            <person name="LaButti K."/>
            <person name="Morin E."/>
            <person name="Salamov A."/>
            <person name="Lipzen A."/>
            <person name="Mereny Z."/>
            <person name="Hegedus B."/>
            <person name="Baldrian P."/>
            <person name="Stursova M."/>
            <person name="Weitz H."/>
            <person name="Taylor A."/>
            <person name="Grigoriev I.V."/>
            <person name="Nagy L.G."/>
            <person name="Martin F."/>
            <person name="Kauserud H."/>
        </authorList>
    </citation>
    <scope>NUCLEOTIDE SEQUENCE</scope>
    <source>
        <strain evidence="2">CBHHK182m</strain>
    </source>
</reference>
<organism evidence="2 3">
    <name type="scientific">Mycena metata</name>
    <dbReference type="NCBI Taxonomy" id="1033252"/>
    <lineage>
        <taxon>Eukaryota</taxon>
        <taxon>Fungi</taxon>
        <taxon>Dikarya</taxon>
        <taxon>Basidiomycota</taxon>
        <taxon>Agaricomycotina</taxon>
        <taxon>Agaricomycetes</taxon>
        <taxon>Agaricomycetidae</taxon>
        <taxon>Agaricales</taxon>
        <taxon>Marasmiineae</taxon>
        <taxon>Mycenaceae</taxon>
        <taxon>Mycena</taxon>
    </lineage>
</organism>
<gene>
    <name evidence="2" type="ORF">B0H16DRAFT_1887286</name>
</gene>
<comment type="caution">
    <text evidence="2">The sequence shown here is derived from an EMBL/GenBank/DDBJ whole genome shotgun (WGS) entry which is preliminary data.</text>
</comment>
<feature type="compositionally biased region" description="Low complexity" evidence="1">
    <location>
        <begin position="14"/>
        <end position="27"/>
    </location>
</feature>
<evidence type="ECO:0000313" key="3">
    <source>
        <dbReference type="Proteomes" id="UP001215598"/>
    </source>
</evidence>
<dbReference type="EMBL" id="JARKIB010000059">
    <property type="protein sequence ID" value="KAJ7752366.1"/>
    <property type="molecule type" value="Genomic_DNA"/>
</dbReference>
<feature type="region of interest" description="Disordered" evidence="1">
    <location>
        <begin position="1"/>
        <end position="53"/>
    </location>
</feature>
<evidence type="ECO:0000313" key="2">
    <source>
        <dbReference type="EMBL" id="KAJ7752366.1"/>
    </source>
</evidence>
<protein>
    <submittedName>
        <fullName evidence="2">Uncharacterized protein</fullName>
    </submittedName>
</protein>
<evidence type="ECO:0000256" key="1">
    <source>
        <dbReference type="SAM" id="MobiDB-lite"/>
    </source>
</evidence>
<accession>A0AAD7NAC1</accession>
<name>A0AAD7NAC1_9AGAR</name>
<dbReference type="AlphaFoldDB" id="A0AAD7NAC1"/>